<dbReference type="Gene3D" id="1.25.40.10">
    <property type="entry name" value="Tetratricopeptide repeat domain"/>
    <property type="match status" value="1"/>
</dbReference>
<comment type="caution">
    <text evidence="3">The sequence shown here is derived from an EMBL/GenBank/DDBJ whole genome shotgun (WGS) entry which is preliminary data.</text>
</comment>
<keyword evidence="1" id="KW-0802">TPR repeat</keyword>
<evidence type="ECO:0000313" key="3">
    <source>
        <dbReference type="EMBL" id="MFC4410003.1"/>
    </source>
</evidence>
<name>A0ABV8X240_9LACT</name>
<keyword evidence="4" id="KW-1185">Reference proteome</keyword>
<evidence type="ECO:0000313" key="4">
    <source>
        <dbReference type="Proteomes" id="UP001595817"/>
    </source>
</evidence>
<dbReference type="SUPFAM" id="SSF48452">
    <property type="entry name" value="TPR-like"/>
    <property type="match status" value="1"/>
</dbReference>
<proteinExistence type="predicted"/>
<gene>
    <name evidence="3" type="ORF">ACFOZY_06065</name>
</gene>
<dbReference type="RefSeq" id="WP_378153360.1">
    <property type="nucleotide sequence ID" value="NZ_JBHSEC010000006.1"/>
</dbReference>
<dbReference type="Pfam" id="PF13181">
    <property type="entry name" value="TPR_8"/>
    <property type="match status" value="1"/>
</dbReference>
<accession>A0ABV8X240</accession>
<dbReference type="EMBL" id="JBHSEC010000006">
    <property type="protein sequence ID" value="MFC4410003.1"/>
    <property type="molecule type" value="Genomic_DNA"/>
</dbReference>
<organism evidence="3 4">
    <name type="scientific">Chungangia koreensis</name>
    <dbReference type="NCBI Taxonomy" id="752657"/>
    <lineage>
        <taxon>Bacteria</taxon>
        <taxon>Bacillati</taxon>
        <taxon>Bacillota</taxon>
        <taxon>Bacilli</taxon>
        <taxon>Lactobacillales</taxon>
        <taxon>Chungangia</taxon>
    </lineage>
</organism>
<keyword evidence="2" id="KW-0812">Transmembrane</keyword>
<protein>
    <recommendedName>
        <fullName evidence="5">Tetratricopeptide repeat-containing protein</fullName>
    </recommendedName>
</protein>
<sequence length="163" mass="19273">MKINYKLVLFFMSLILIIGIFTSITLSNNQDHKFIELQMRYNEGLEYFNNKEYENAYNSLNQIVDEFPDSEPVNYLYAISAVNTFHFKESLIYMERALDINPYNVENPVFMIQYAEILINADKIEEAKLVIEHSKNLEQPTNFPNFQERLKELEEIVKKGTLI</sequence>
<evidence type="ECO:0008006" key="5">
    <source>
        <dbReference type="Google" id="ProtNLM"/>
    </source>
</evidence>
<keyword evidence="2" id="KW-1133">Transmembrane helix</keyword>
<evidence type="ECO:0000256" key="1">
    <source>
        <dbReference type="PROSITE-ProRule" id="PRU00339"/>
    </source>
</evidence>
<keyword evidence="2" id="KW-0472">Membrane</keyword>
<feature type="repeat" description="TPR" evidence="1">
    <location>
        <begin position="37"/>
        <end position="70"/>
    </location>
</feature>
<dbReference type="InterPro" id="IPR011990">
    <property type="entry name" value="TPR-like_helical_dom_sf"/>
</dbReference>
<dbReference type="PROSITE" id="PS50005">
    <property type="entry name" value="TPR"/>
    <property type="match status" value="1"/>
</dbReference>
<dbReference type="InterPro" id="IPR019734">
    <property type="entry name" value="TPR_rpt"/>
</dbReference>
<dbReference type="Proteomes" id="UP001595817">
    <property type="component" value="Unassembled WGS sequence"/>
</dbReference>
<evidence type="ECO:0000256" key="2">
    <source>
        <dbReference type="SAM" id="Phobius"/>
    </source>
</evidence>
<reference evidence="4" key="1">
    <citation type="journal article" date="2019" name="Int. J. Syst. Evol. Microbiol.">
        <title>The Global Catalogue of Microorganisms (GCM) 10K type strain sequencing project: providing services to taxonomists for standard genome sequencing and annotation.</title>
        <authorList>
            <consortium name="The Broad Institute Genomics Platform"/>
            <consortium name="The Broad Institute Genome Sequencing Center for Infectious Disease"/>
            <person name="Wu L."/>
            <person name="Ma J."/>
        </authorList>
    </citation>
    <scope>NUCLEOTIDE SEQUENCE [LARGE SCALE GENOMIC DNA]</scope>
    <source>
        <strain evidence="4">CCUG 59778</strain>
    </source>
</reference>
<feature type="transmembrane region" description="Helical" evidence="2">
    <location>
        <begin position="7"/>
        <end position="26"/>
    </location>
</feature>